<dbReference type="InterPro" id="IPR006059">
    <property type="entry name" value="SBP"/>
</dbReference>
<accession>A0A7V3REM6</accession>
<gene>
    <name evidence="5" type="ORF">ENX73_03585</name>
</gene>
<dbReference type="CDD" id="cd14748">
    <property type="entry name" value="PBP2_UgpB"/>
    <property type="match status" value="1"/>
</dbReference>
<evidence type="ECO:0000256" key="3">
    <source>
        <dbReference type="ARBA" id="ARBA00022448"/>
    </source>
</evidence>
<comment type="similarity">
    <text evidence="2">Belongs to the bacterial solute-binding protein 1 family.</text>
</comment>
<name>A0A7V3REM6_9BACT</name>
<keyword evidence="4" id="KW-0732">Signal</keyword>
<evidence type="ECO:0000256" key="1">
    <source>
        <dbReference type="ARBA" id="ARBA00004196"/>
    </source>
</evidence>
<protein>
    <submittedName>
        <fullName evidence="5">ABC transporter substrate-binding protein</fullName>
    </submittedName>
</protein>
<dbReference type="SUPFAM" id="SSF53850">
    <property type="entry name" value="Periplasmic binding protein-like II"/>
    <property type="match status" value="1"/>
</dbReference>
<dbReference type="AlphaFoldDB" id="A0A7V3REM6"/>
<dbReference type="Pfam" id="PF13416">
    <property type="entry name" value="SBP_bac_8"/>
    <property type="match status" value="1"/>
</dbReference>
<reference evidence="5" key="1">
    <citation type="journal article" date="2020" name="mSystems">
        <title>Genome- and Community-Level Interaction Insights into Carbon Utilization and Element Cycling Functions of Hydrothermarchaeota in Hydrothermal Sediment.</title>
        <authorList>
            <person name="Zhou Z."/>
            <person name="Liu Y."/>
            <person name="Xu W."/>
            <person name="Pan J."/>
            <person name="Luo Z.H."/>
            <person name="Li M."/>
        </authorList>
    </citation>
    <scope>NUCLEOTIDE SEQUENCE [LARGE SCALE GENOMIC DNA]</scope>
    <source>
        <strain evidence="5">SpSt-966</strain>
    </source>
</reference>
<dbReference type="Gene3D" id="3.40.190.10">
    <property type="entry name" value="Periplasmic binding protein-like II"/>
    <property type="match status" value="1"/>
</dbReference>
<sequence>MKRFSLFVIVGIIGFASILLAQKTEITFWEGMEGSLGTTLQQITDMFNSQNPTIEVKLVFVGNGSELDSKLLAAAETKTLPTISQAYPTWAAALVSKGIVTPMEQFDGFNELAQEIYPAVLNIGKIDSKFYGLPFNQQVYLLYYRPAMFEEAGINPPTTLDELANDAKILTVTKDGKVVRYGLAFRDMSWIFTAIARQFGGGTYMKNGKIVINSGANLQAMTYLTDLVKNGYAYTKSGYFDNELTTSSVAMILGGSANLPFDLSDIAGQKDGIKMIPIPVGPAGKTSPILAGEVLLIFNTATPEQQEAAWQYAKFLLSPKIQMYWAIHTNYSPLNEEVLNLQEWKSYVAQSEYGVGAIADGLDNAASYALNLPYWTSVDSAIGTAFEDAVNSVKTPSDALSWAQEQAESIQSTFYEK</sequence>
<dbReference type="GO" id="GO:0030313">
    <property type="term" value="C:cell envelope"/>
    <property type="evidence" value="ECO:0007669"/>
    <property type="project" value="UniProtKB-SubCell"/>
</dbReference>
<proteinExistence type="inferred from homology"/>
<keyword evidence="3" id="KW-0813">Transport</keyword>
<comment type="subcellular location">
    <subcellularLocation>
        <location evidence="1">Cell envelope</location>
    </subcellularLocation>
</comment>
<dbReference type="PANTHER" id="PTHR43649">
    <property type="entry name" value="ARABINOSE-BINDING PROTEIN-RELATED"/>
    <property type="match status" value="1"/>
</dbReference>
<dbReference type="InterPro" id="IPR050490">
    <property type="entry name" value="Bact_solute-bd_prot1"/>
</dbReference>
<evidence type="ECO:0000256" key="4">
    <source>
        <dbReference type="ARBA" id="ARBA00022729"/>
    </source>
</evidence>
<organism evidence="5">
    <name type="scientific">Mesoaciditoga lauensis</name>
    <dbReference type="NCBI Taxonomy" id="1495039"/>
    <lineage>
        <taxon>Bacteria</taxon>
        <taxon>Thermotogati</taxon>
        <taxon>Thermotogota</taxon>
        <taxon>Thermotogae</taxon>
        <taxon>Mesoaciditogales</taxon>
        <taxon>Mesoaciditogaceae</taxon>
        <taxon>Mesoaciditoga</taxon>
    </lineage>
</organism>
<evidence type="ECO:0000256" key="2">
    <source>
        <dbReference type="ARBA" id="ARBA00008520"/>
    </source>
</evidence>
<dbReference type="EMBL" id="DTPE01000152">
    <property type="protein sequence ID" value="HGE75188.1"/>
    <property type="molecule type" value="Genomic_DNA"/>
</dbReference>
<evidence type="ECO:0000313" key="5">
    <source>
        <dbReference type="EMBL" id="HGE75188.1"/>
    </source>
</evidence>
<comment type="caution">
    <text evidence="5">The sequence shown here is derived from an EMBL/GenBank/DDBJ whole genome shotgun (WGS) entry which is preliminary data.</text>
</comment>
<dbReference type="PANTHER" id="PTHR43649:SF31">
    <property type="entry name" value="SN-GLYCEROL-3-PHOSPHATE-BINDING PERIPLASMIC PROTEIN UGPB"/>
    <property type="match status" value="1"/>
</dbReference>